<dbReference type="CDD" id="cd03801">
    <property type="entry name" value="GT4_PimA-like"/>
    <property type="match status" value="1"/>
</dbReference>
<dbReference type="AlphaFoldDB" id="A0A1G6PV66"/>
<name>A0A1G6PV66_9BACT</name>
<protein>
    <submittedName>
        <fullName evidence="2">Glycosyltransferase involved in cell wall bisynthesis</fullName>
    </submittedName>
</protein>
<keyword evidence="2" id="KW-0808">Transferase</keyword>
<dbReference type="InterPro" id="IPR028098">
    <property type="entry name" value="Glyco_trans_4-like_N"/>
</dbReference>
<sequence length="383" mass="43489">MHFCFLTNEYPVPGFPHGGIGSFLGVFCPSLVAAGHQVSVINGTSEDFSIIDREGVNIYYVPFSKKRGIAWIHNNHAINKQVERIHAENPIDIIEGSELSLAFLAKIPTIKYVIRLHGGHHFFAEGEQRPLNKWKAFQETRSFKKADAFIGVSDYVVKHTKKFLKISPRPVKVIMYPIALQRFKPVPFEQIVPFRIVFAGTLIEKKGIRQLVLGMEQVLEKFPESELHIYGRDWKDSSGKSYKENLLSYIPVKFKERFVFHGPVDQVDLPMIYAKAHVCAFPSHIETLGLVAPEAMAMQRAVLYTTTGPGPEVVEDGESGWLCNPRDPQDIAQKLIEIFNDSEEMKRRAINACKKVNVQFNIKNILEENLKYYRSLKSAADSN</sequence>
<organism evidence="2 3">
    <name type="scientific">Algoriphagus faecimaris</name>
    <dbReference type="NCBI Taxonomy" id="686796"/>
    <lineage>
        <taxon>Bacteria</taxon>
        <taxon>Pseudomonadati</taxon>
        <taxon>Bacteroidota</taxon>
        <taxon>Cytophagia</taxon>
        <taxon>Cytophagales</taxon>
        <taxon>Cyclobacteriaceae</taxon>
        <taxon>Algoriphagus</taxon>
    </lineage>
</organism>
<dbReference type="Proteomes" id="UP000199060">
    <property type="component" value="Unassembled WGS sequence"/>
</dbReference>
<dbReference type="Gene3D" id="3.40.50.2000">
    <property type="entry name" value="Glycogen Phosphorylase B"/>
    <property type="match status" value="2"/>
</dbReference>
<accession>A0A1G6PV66</accession>
<gene>
    <name evidence="2" type="ORF">SAMN04488104_100767</name>
</gene>
<feature type="domain" description="Glycosyltransferase subfamily 4-like N-terminal" evidence="1">
    <location>
        <begin position="18"/>
        <end position="178"/>
    </location>
</feature>
<dbReference type="SUPFAM" id="SSF53756">
    <property type="entry name" value="UDP-Glycosyltransferase/glycogen phosphorylase"/>
    <property type="match status" value="1"/>
</dbReference>
<evidence type="ECO:0000313" key="3">
    <source>
        <dbReference type="Proteomes" id="UP000199060"/>
    </source>
</evidence>
<dbReference type="Pfam" id="PF13692">
    <property type="entry name" value="Glyco_trans_1_4"/>
    <property type="match status" value="1"/>
</dbReference>
<dbReference type="PANTHER" id="PTHR12526">
    <property type="entry name" value="GLYCOSYLTRANSFERASE"/>
    <property type="match status" value="1"/>
</dbReference>
<evidence type="ECO:0000313" key="2">
    <source>
        <dbReference type="EMBL" id="SDC84013.1"/>
    </source>
</evidence>
<dbReference type="Pfam" id="PF13439">
    <property type="entry name" value="Glyco_transf_4"/>
    <property type="match status" value="1"/>
</dbReference>
<dbReference type="STRING" id="686796.SAMN04488104_100767"/>
<keyword evidence="3" id="KW-1185">Reference proteome</keyword>
<evidence type="ECO:0000259" key="1">
    <source>
        <dbReference type="Pfam" id="PF13439"/>
    </source>
</evidence>
<dbReference type="OrthoDB" id="502646at2"/>
<dbReference type="GO" id="GO:0016757">
    <property type="term" value="F:glycosyltransferase activity"/>
    <property type="evidence" value="ECO:0007669"/>
    <property type="project" value="UniProtKB-ARBA"/>
</dbReference>
<dbReference type="EMBL" id="FNAC01000007">
    <property type="protein sequence ID" value="SDC84013.1"/>
    <property type="molecule type" value="Genomic_DNA"/>
</dbReference>
<reference evidence="3" key="1">
    <citation type="submission" date="2016-10" db="EMBL/GenBank/DDBJ databases">
        <authorList>
            <person name="Varghese N."/>
            <person name="Submissions S."/>
        </authorList>
    </citation>
    <scope>NUCLEOTIDE SEQUENCE [LARGE SCALE GENOMIC DNA]</scope>
    <source>
        <strain evidence="3">DSM 23095</strain>
    </source>
</reference>
<proteinExistence type="predicted"/>